<comment type="caution">
    <text evidence="1">The sequence shown here is derived from an EMBL/GenBank/DDBJ whole genome shotgun (WGS) entry which is preliminary data.</text>
</comment>
<accession>A0ABX1RBS6</accession>
<evidence type="ECO:0000313" key="2">
    <source>
        <dbReference type="Proteomes" id="UP001296706"/>
    </source>
</evidence>
<proteinExistence type="predicted"/>
<sequence>MAGATQVFVAPGPDEDALTVTDLPWLAGRAVVLPAPQWRLVVAEAALLDPQSAAELRRVSGDFAYDSDPDFSLDHEELAALVRLLTGLGARLAERRTFAAQPPEDLEFVLDVDDYVGIVELVRLVFEESDRTGLPFRAWVEV</sequence>
<gene>
    <name evidence="1" type="ORF">HF577_12265</name>
</gene>
<keyword evidence="2" id="KW-1185">Reference proteome</keyword>
<protein>
    <recommendedName>
        <fullName evidence="3">DUF2004 domain-containing protein</fullName>
    </recommendedName>
</protein>
<dbReference type="RefSeq" id="WP_169395926.1">
    <property type="nucleotide sequence ID" value="NZ_BAAAJH010000003.1"/>
</dbReference>
<reference evidence="1 2" key="1">
    <citation type="submission" date="2020-04" db="EMBL/GenBank/DDBJ databases">
        <authorList>
            <person name="Klaysubun C."/>
            <person name="Duangmal K."/>
            <person name="Lipun K."/>
        </authorList>
    </citation>
    <scope>NUCLEOTIDE SEQUENCE [LARGE SCALE GENOMIC DNA]</scope>
    <source>
        <strain evidence="1 2">JCM 11839</strain>
    </source>
</reference>
<dbReference type="Proteomes" id="UP001296706">
    <property type="component" value="Unassembled WGS sequence"/>
</dbReference>
<evidence type="ECO:0008006" key="3">
    <source>
        <dbReference type="Google" id="ProtNLM"/>
    </source>
</evidence>
<organism evidence="1 2">
    <name type="scientific">Pseudonocardia xinjiangensis</name>
    <dbReference type="NCBI Taxonomy" id="75289"/>
    <lineage>
        <taxon>Bacteria</taxon>
        <taxon>Bacillati</taxon>
        <taxon>Actinomycetota</taxon>
        <taxon>Actinomycetes</taxon>
        <taxon>Pseudonocardiales</taxon>
        <taxon>Pseudonocardiaceae</taxon>
        <taxon>Pseudonocardia</taxon>
    </lineage>
</organism>
<dbReference type="EMBL" id="JAAXKY010000031">
    <property type="protein sequence ID" value="NMH77853.1"/>
    <property type="molecule type" value="Genomic_DNA"/>
</dbReference>
<name>A0ABX1RBS6_9PSEU</name>
<evidence type="ECO:0000313" key="1">
    <source>
        <dbReference type="EMBL" id="NMH77853.1"/>
    </source>
</evidence>